<name>W6MC22_9GAMM</name>
<reference evidence="1" key="1">
    <citation type="submission" date="2013-07" db="EMBL/GenBank/DDBJ databases">
        <authorList>
            <person name="McIlroy S."/>
        </authorList>
    </citation>
    <scope>NUCLEOTIDE SEQUENCE [LARGE SCALE GENOMIC DNA]</scope>
    <source>
        <strain evidence="1">Run_A_D11</strain>
    </source>
</reference>
<accession>W6MC22</accession>
<reference evidence="1" key="2">
    <citation type="submission" date="2014-03" db="EMBL/GenBank/DDBJ databases">
        <title>Candidatus Competibacter-lineage genomes retrieved from metagenomes reveal functional metabolic diversity.</title>
        <authorList>
            <person name="McIlroy S.J."/>
            <person name="Albertsen M."/>
            <person name="Andresen E.K."/>
            <person name="Saunders A.M."/>
            <person name="Kristiansen R."/>
            <person name="Stokholm-Bjerregaard M."/>
            <person name="Nielsen K.L."/>
            <person name="Nielsen P.H."/>
        </authorList>
    </citation>
    <scope>NUCLEOTIDE SEQUENCE</scope>
    <source>
        <strain evidence="1">Run_A_D11</strain>
    </source>
</reference>
<evidence type="ECO:0000313" key="2">
    <source>
        <dbReference type="Proteomes" id="UP000035760"/>
    </source>
</evidence>
<keyword evidence="2" id="KW-1185">Reference proteome</keyword>
<dbReference type="EMBL" id="CBTJ020000113">
    <property type="protein sequence ID" value="CDI04609.1"/>
    <property type="molecule type" value="Genomic_DNA"/>
</dbReference>
<protein>
    <submittedName>
        <fullName evidence="1">Uncharacterized protein</fullName>
    </submittedName>
</protein>
<gene>
    <name evidence="1" type="ORF">BN873_p10053</name>
</gene>
<organism evidence="1 2">
    <name type="scientific">Candidatus Competibacter denitrificans Run_A_D11</name>
    <dbReference type="NCBI Taxonomy" id="1400863"/>
    <lineage>
        <taxon>Bacteria</taxon>
        <taxon>Pseudomonadati</taxon>
        <taxon>Pseudomonadota</taxon>
        <taxon>Gammaproteobacteria</taxon>
        <taxon>Candidatus Competibacteraceae</taxon>
        <taxon>Candidatus Competibacter</taxon>
    </lineage>
</organism>
<comment type="caution">
    <text evidence="1">The sequence shown here is derived from an EMBL/GenBank/DDBJ whole genome shotgun (WGS) entry which is preliminary data.</text>
</comment>
<dbReference type="RefSeq" id="WP_048676922.1">
    <property type="nucleotide sequence ID" value="NZ_CBTJ020000113.1"/>
</dbReference>
<dbReference type="Proteomes" id="UP000035760">
    <property type="component" value="Unassembled WGS sequence"/>
</dbReference>
<proteinExistence type="predicted"/>
<sequence length="90" mass="9777">MEDPPPYCTGPTDSAEPPLTTEDLIALAHAQRQGIPYETGEQWLARLPERLRDLADLILGGKMNAGEMAYALAALIDSIEHAPADARKVH</sequence>
<evidence type="ECO:0000313" key="1">
    <source>
        <dbReference type="EMBL" id="CDI04609.1"/>
    </source>
</evidence>
<dbReference type="AlphaFoldDB" id="W6MC22"/>